<organism evidence="2 3">
    <name type="scientific">Pseudoalteromonas spongiae</name>
    <dbReference type="NCBI Taxonomy" id="298657"/>
    <lineage>
        <taxon>Bacteria</taxon>
        <taxon>Pseudomonadati</taxon>
        <taxon>Pseudomonadota</taxon>
        <taxon>Gammaproteobacteria</taxon>
        <taxon>Alteromonadales</taxon>
        <taxon>Pseudoalteromonadaceae</taxon>
        <taxon>Pseudoalteromonas</taxon>
    </lineage>
</organism>
<evidence type="ECO:0000313" key="2">
    <source>
        <dbReference type="EMBL" id="MEI4548440.1"/>
    </source>
</evidence>
<reference evidence="2 3" key="1">
    <citation type="submission" date="2023-12" db="EMBL/GenBank/DDBJ databases">
        <title>Friends and Foes: Symbiotic and Algicidal bacterial influence on Karenia brevis blooms.</title>
        <authorList>
            <person name="Fei C."/>
            <person name="Mohamed A.R."/>
            <person name="Booker A."/>
            <person name="Arshad M."/>
            <person name="Klass S."/>
            <person name="Ahn S."/>
            <person name="Gilbert P.M."/>
            <person name="Heil C.A."/>
            <person name="Martinez J.M."/>
            <person name="Amin S.A."/>
        </authorList>
    </citation>
    <scope>NUCLEOTIDE SEQUENCE [LARGE SCALE GENOMIC DNA]</scope>
    <source>
        <strain evidence="2 3">CE15</strain>
    </source>
</reference>
<accession>A0ABU8ENU0</accession>
<gene>
    <name evidence="2" type="ORF">WAE96_01800</name>
</gene>
<dbReference type="RefSeq" id="WP_336434396.1">
    <property type="nucleotide sequence ID" value="NZ_JBAWKS010000001.1"/>
</dbReference>
<evidence type="ECO:0000313" key="3">
    <source>
        <dbReference type="Proteomes" id="UP001382455"/>
    </source>
</evidence>
<evidence type="ECO:0008006" key="4">
    <source>
        <dbReference type="Google" id="ProtNLM"/>
    </source>
</evidence>
<proteinExistence type="predicted"/>
<dbReference type="Proteomes" id="UP001382455">
    <property type="component" value="Unassembled WGS sequence"/>
</dbReference>
<feature type="signal peptide" evidence="1">
    <location>
        <begin position="1"/>
        <end position="19"/>
    </location>
</feature>
<protein>
    <recommendedName>
        <fullName evidence="4">DUF1795 domain-containing protein</fullName>
    </recommendedName>
</protein>
<comment type="caution">
    <text evidence="2">The sequence shown here is derived from an EMBL/GenBank/DDBJ whole genome shotgun (WGS) entry which is preliminary data.</text>
</comment>
<feature type="chain" id="PRO_5045255146" description="DUF1795 domain-containing protein" evidence="1">
    <location>
        <begin position="20"/>
        <end position="180"/>
    </location>
</feature>
<sequence>MKKILATTIGVLFSFNVLANACLVNVEFANPPQVKHETHKLNENISLEMSQQLDVQTFGNIKVATNVTCQKLIGTEYTGSEQEWNNFIGTARKGLLATGHKDLKITVFPNDNELFDGKHQSLEYRFSGERAGNKQLIYNLAVLNKTQNTLYVFAVSGHENAKKEIEEEFSRLKKSVQFPI</sequence>
<keyword evidence="3" id="KW-1185">Reference proteome</keyword>
<evidence type="ECO:0000256" key="1">
    <source>
        <dbReference type="SAM" id="SignalP"/>
    </source>
</evidence>
<dbReference type="EMBL" id="JBAWKS010000001">
    <property type="protein sequence ID" value="MEI4548440.1"/>
    <property type="molecule type" value="Genomic_DNA"/>
</dbReference>
<keyword evidence="1" id="KW-0732">Signal</keyword>
<name>A0ABU8ENU0_9GAMM</name>